<dbReference type="Gene3D" id="2.160.20.10">
    <property type="entry name" value="Single-stranded right-handed beta-helix, Pectin lyase-like"/>
    <property type="match status" value="1"/>
</dbReference>
<dbReference type="SUPFAM" id="SSF51126">
    <property type="entry name" value="Pectin lyase-like"/>
    <property type="match status" value="1"/>
</dbReference>
<keyword evidence="1" id="KW-0732">Signal</keyword>
<name>A0AB39RI13_9ACTN</name>
<reference evidence="2" key="1">
    <citation type="submission" date="2024-07" db="EMBL/GenBank/DDBJ databases">
        <authorList>
            <person name="Yu S.T."/>
        </authorList>
    </citation>
    <scope>NUCLEOTIDE SEQUENCE</scope>
    <source>
        <strain evidence="2">R41</strain>
    </source>
</reference>
<evidence type="ECO:0008006" key="3">
    <source>
        <dbReference type="Google" id="ProtNLM"/>
    </source>
</evidence>
<dbReference type="EMBL" id="CP163443">
    <property type="protein sequence ID" value="XDQ54221.1"/>
    <property type="molecule type" value="Genomic_DNA"/>
</dbReference>
<evidence type="ECO:0000313" key="2">
    <source>
        <dbReference type="EMBL" id="XDQ54221.1"/>
    </source>
</evidence>
<protein>
    <recommendedName>
        <fullName evidence="3">Pectate lyase</fullName>
    </recommendedName>
</protein>
<dbReference type="InterPro" id="IPR011050">
    <property type="entry name" value="Pectin_lyase_fold/virulence"/>
</dbReference>
<organism evidence="2">
    <name type="scientific">Streptomyces sp. R41</name>
    <dbReference type="NCBI Taxonomy" id="3238632"/>
    <lineage>
        <taxon>Bacteria</taxon>
        <taxon>Bacillati</taxon>
        <taxon>Actinomycetota</taxon>
        <taxon>Actinomycetes</taxon>
        <taxon>Kitasatosporales</taxon>
        <taxon>Streptomycetaceae</taxon>
        <taxon>Streptomyces</taxon>
    </lineage>
</organism>
<sequence>MALWRTRILTVIAVAALLPTGVALAKTSSGTTYYLDCGRGDDGGSGTSVGGAWRSLAKASGHVYGPGDRLLLKRGTSCTGVLAPEGGGAQGAPVRIDTYGRGAKPHIEGAGARAAVHLVNTEQWVIRNLDISNTGPATTTDRRAGLLVRLTDYGVAHGFTVDGVDVHDVNGADFKDPDPSGGILFSVRGSAVPTLPHCL</sequence>
<accession>A0AB39RI13</accession>
<proteinExistence type="predicted"/>
<feature type="chain" id="PRO_5044272597" description="Pectate lyase" evidence="1">
    <location>
        <begin position="26"/>
        <end position="199"/>
    </location>
</feature>
<evidence type="ECO:0000256" key="1">
    <source>
        <dbReference type="SAM" id="SignalP"/>
    </source>
</evidence>
<feature type="signal peptide" evidence="1">
    <location>
        <begin position="1"/>
        <end position="25"/>
    </location>
</feature>
<gene>
    <name evidence="2" type="ORF">AB5J53_22385</name>
</gene>
<dbReference type="InterPro" id="IPR012334">
    <property type="entry name" value="Pectin_lyas_fold"/>
</dbReference>
<dbReference type="RefSeq" id="WP_369247446.1">
    <property type="nucleotide sequence ID" value="NZ_CP163443.1"/>
</dbReference>
<dbReference type="AlphaFoldDB" id="A0AB39RI13"/>